<dbReference type="PANTHER" id="PTHR47630">
    <property type="entry name" value="NUCLEAR HORMONE RECEPTOR FAMILY-RELATED-RELATED"/>
    <property type="match status" value="1"/>
</dbReference>
<dbReference type="CDD" id="cd06960">
    <property type="entry name" value="NR_DBD_HNF4A"/>
    <property type="match status" value="1"/>
</dbReference>
<dbReference type="AlphaFoldDB" id="A0A914PRC0"/>
<keyword evidence="6" id="KW-0805">Transcription regulation</keyword>
<keyword evidence="9" id="KW-0675">Receptor</keyword>
<keyword evidence="4" id="KW-0863">Zinc-finger</keyword>
<comment type="similarity">
    <text evidence="2">Belongs to the nuclear hormone receptor family.</text>
</comment>
<evidence type="ECO:0000256" key="9">
    <source>
        <dbReference type="ARBA" id="ARBA00023170"/>
    </source>
</evidence>
<comment type="subcellular location">
    <subcellularLocation>
        <location evidence="1">Nucleus</location>
    </subcellularLocation>
</comment>
<feature type="domain" description="Nuclear receptor" evidence="11">
    <location>
        <begin position="20"/>
        <end position="95"/>
    </location>
</feature>
<dbReference type="GO" id="GO:0003700">
    <property type="term" value="F:DNA-binding transcription factor activity"/>
    <property type="evidence" value="ECO:0007669"/>
    <property type="project" value="InterPro"/>
</dbReference>
<dbReference type="GO" id="GO:0000978">
    <property type="term" value="F:RNA polymerase II cis-regulatory region sequence-specific DNA binding"/>
    <property type="evidence" value="ECO:0007669"/>
    <property type="project" value="InterPro"/>
</dbReference>
<dbReference type="PROSITE" id="PS00031">
    <property type="entry name" value="NUCLEAR_REC_DBD_1"/>
    <property type="match status" value="1"/>
</dbReference>
<keyword evidence="3" id="KW-0479">Metal-binding</keyword>
<evidence type="ECO:0000313" key="13">
    <source>
        <dbReference type="WBParaSite" id="PDA_v2.g21154.t1"/>
    </source>
</evidence>
<reference evidence="13" key="1">
    <citation type="submission" date="2022-11" db="UniProtKB">
        <authorList>
            <consortium name="WormBaseParasite"/>
        </authorList>
    </citation>
    <scope>IDENTIFICATION</scope>
</reference>
<keyword evidence="12" id="KW-1185">Reference proteome</keyword>
<dbReference type="PANTHER" id="PTHR47630:SF5">
    <property type="entry name" value="NR LBD DOMAIN-CONTAINING PROTEIN"/>
    <property type="match status" value="1"/>
</dbReference>
<dbReference type="GO" id="GO:0005634">
    <property type="term" value="C:nucleus"/>
    <property type="evidence" value="ECO:0007669"/>
    <property type="project" value="UniProtKB-SubCell"/>
</dbReference>
<dbReference type="GO" id="GO:0008270">
    <property type="term" value="F:zinc ion binding"/>
    <property type="evidence" value="ECO:0007669"/>
    <property type="project" value="UniProtKB-KW"/>
</dbReference>
<organism evidence="12 13">
    <name type="scientific">Panagrolaimus davidi</name>
    <dbReference type="NCBI Taxonomy" id="227884"/>
    <lineage>
        <taxon>Eukaryota</taxon>
        <taxon>Metazoa</taxon>
        <taxon>Ecdysozoa</taxon>
        <taxon>Nematoda</taxon>
        <taxon>Chromadorea</taxon>
        <taxon>Rhabditida</taxon>
        <taxon>Tylenchina</taxon>
        <taxon>Panagrolaimomorpha</taxon>
        <taxon>Panagrolaimoidea</taxon>
        <taxon>Panagrolaimidae</taxon>
        <taxon>Panagrolaimus</taxon>
    </lineage>
</organism>
<evidence type="ECO:0000256" key="10">
    <source>
        <dbReference type="ARBA" id="ARBA00023242"/>
    </source>
</evidence>
<evidence type="ECO:0000256" key="5">
    <source>
        <dbReference type="ARBA" id="ARBA00022833"/>
    </source>
</evidence>
<name>A0A914PRC0_9BILA</name>
<dbReference type="Gene3D" id="3.30.50.10">
    <property type="entry name" value="Erythroid Transcription Factor GATA-1, subunit A"/>
    <property type="match status" value="1"/>
</dbReference>
<dbReference type="InterPro" id="IPR001628">
    <property type="entry name" value="Znf_hrmn_rcpt"/>
</dbReference>
<keyword evidence="7" id="KW-0238">DNA-binding</keyword>
<protein>
    <submittedName>
        <fullName evidence="13">Nuclear receptor domain-containing protein</fullName>
    </submittedName>
</protein>
<dbReference type="SUPFAM" id="SSF57716">
    <property type="entry name" value="Glucocorticoid receptor-like (DNA-binding domain)"/>
    <property type="match status" value="1"/>
</dbReference>
<dbReference type="InterPro" id="IPR013088">
    <property type="entry name" value="Znf_NHR/GATA"/>
</dbReference>
<accession>A0A914PRC0</accession>
<evidence type="ECO:0000256" key="3">
    <source>
        <dbReference type="ARBA" id="ARBA00022723"/>
    </source>
</evidence>
<keyword evidence="5" id="KW-0862">Zinc</keyword>
<keyword evidence="10" id="KW-0539">Nucleus</keyword>
<dbReference type="Pfam" id="PF00105">
    <property type="entry name" value="zf-C4"/>
    <property type="match status" value="1"/>
</dbReference>
<dbReference type="SMART" id="SM00399">
    <property type="entry name" value="ZnF_C4"/>
    <property type="match status" value="1"/>
</dbReference>
<evidence type="ECO:0000259" key="11">
    <source>
        <dbReference type="PROSITE" id="PS51030"/>
    </source>
</evidence>
<dbReference type="Proteomes" id="UP000887578">
    <property type="component" value="Unplaced"/>
</dbReference>
<dbReference type="WBParaSite" id="PDA_v2.g21154.t1">
    <property type="protein sequence ID" value="PDA_v2.g21154.t1"/>
    <property type="gene ID" value="PDA_v2.g21154"/>
</dbReference>
<proteinExistence type="inferred from homology"/>
<evidence type="ECO:0000256" key="4">
    <source>
        <dbReference type="ARBA" id="ARBA00022771"/>
    </source>
</evidence>
<evidence type="ECO:0000256" key="8">
    <source>
        <dbReference type="ARBA" id="ARBA00023163"/>
    </source>
</evidence>
<evidence type="ECO:0000256" key="6">
    <source>
        <dbReference type="ARBA" id="ARBA00023015"/>
    </source>
</evidence>
<dbReference type="InterPro" id="IPR049636">
    <property type="entry name" value="HNF4-like_DBD"/>
</dbReference>
<evidence type="ECO:0000256" key="7">
    <source>
        <dbReference type="ARBA" id="ARBA00023125"/>
    </source>
</evidence>
<dbReference type="PROSITE" id="PS51030">
    <property type="entry name" value="NUCLEAR_REC_DBD_2"/>
    <property type="match status" value="1"/>
</dbReference>
<dbReference type="InterPro" id="IPR052499">
    <property type="entry name" value="C.elegans_NHRs"/>
</dbReference>
<dbReference type="FunFam" id="3.30.50.10:FF:000030">
    <property type="entry name" value="Nuclear Hormone Receptor family"/>
    <property type="match status" value="1"/>
</dbReference>
<dbReference type="PRINTS" id="PR00047">
    <property type="entry name" value="STROIDFINGER"/>
</dbReference>
<sequence length="170" mass="19330">MSSPDIEILKTLERPDTISAHSCRVCDDPHGSKHYGGVCCSGCKGFFRRSIIMKNVYRCQFSGNCKISFENRSICRACRFDKCLRADLDPKMVRNVRNTTKTKIIKDKKNAKIKEDVFEELFEKDCKTVIACGKTMYKAGNFPLAATNVIGAFNRDDVSSVIEYFRNVEM</sequence>
<keyword evidence="8" id="KW-0804">Transcription</keyword>
<evidence type="ECO:0000256" key="1">
    <source>
        <dbReference type="ARBA" id="ARBA00004123"/>
    </source>
</evidence>
<evidence type="ECO:0000256" key="2">
    <source>
        <dbReference type="ARBA" id="ARBA00005993"/>
    </source>
</evidence>
<evidence type="ECO:0000313" key="12">
    <source>
        <dbReference type="Proteomes" id="UP000887578"/>
    </source>
</evidence>